<sequence>MKILVVCQYYYPENFQITPICEELASKGNEVTVLTGLPNYPIGIVPNEYKKGKRDEYINNVHVIRCYEVGRKSGIFYLALNYLSFYISASHHILKQNEKFDLVFIYQLSPILMGVPACKYAKKYKLPLFLYCCDLWPESIKMYIRNENNLIFRIFKHISKKVYSSCDEIAVQSYSFISYLSTIHQINEKNIIYLPAFADESYLQMNFESKNDIVDFVFLGNLGIAQNLIAVLESIKLIREKKGFKVHFVGDGTCLKEMKAYVKENNLEDIVEFYGRRPVEEMVKFYTLADVCIVSLKSDNKTGLTLPSKVQGYMAAGKPIIGMIDGDTKKVIKDSKCGICVPAGDIDGFSRAMVYLIDNKNILKELGTNARDYFKKKYRKKMFIDCLEKEFNKLRRNYNDNI</sequence>
<dbReference type="PANTHER" id="PTHR45947:SF3">
    <property type="entry name" value="SULFOQUINOVOSYL TRANSFERASE SQD2"/>
    <property type="match status" value="1"/>
</dbReference>
<dbReference type="InterPro" id="IPR050194">
    <property type="entry name" value="Glycosyltransferase_grp1"/>
</dbReference>
<dbReference type="InterPro" id="IPR028098">
    <property type="entry name" value="Glyco_trans_4-like_N"/>
</dbReference>
<evidence type="ECO:0000313" key="3">
    <source>
        <dbReference type="EMBL" id="QNM11373.1"/>
    </source>
</evidence>
<dbReference type="KEGG" id="ehn:H9Q80_14090"/>
<keyword evidence="3" id="KW-0808">Transferase</keyword>
<dbReference type="PANTHER" id="PTHR45947">
    <property type="entry name" value="SULFOQUINOVOSYL TRANSFERASE SQD2"/>
    <property type="match status" value="1"/>
</dbReference>
<organism evidence="3 4">
    <name type="scientific">[Eubacterium] hominis</name>
    <dbReference type="NCBI Taxonomy" id="2764325"/>
    <lineage>
        <taxon>Bacteria</taxon>
        <taxon>Bacillati</taxon>
        <taxon>Bacillota</taxon>
        <taxon>Erysipelotrichia</taxon>
        <taxon>Erysipelotrichales</taxon>
        <taxon>Erysipelotrichaceae</taxon>
        <taxon>Amedibacillus</taxon>
    </lineage>
</organism>
<evidence type="ECO:0000259" key="1">
    <source>
        <dbReference type="Pfam" id="PF00534"/>
    </source>
</evidence>
<dbReference type="SUPFAM" id="SSF53756">
    <property type="entry name" value="UDP-Glycosyltransferase/glycogen phosphorylase"/>
    <property type="match status" value="1"/>
</dbReference>
<protein>
    <submittedName>
        <fullName evidence="3">Glycosyltransferase family 4 protein</fullName>
    </submittedName>
</protein>
<gene>
    <name evidence="3" type="ORF">H9Q80_14090</name>
</gene>
<dbReference type="InterPro" id="IPR001296">
    <property type="entry name" value="Glyco_trans_1"/>
</dbReference>
<feature type="domain" description="Glycosyltransferase subfamily 4-like N-terminal" evidence="2">
    <location>
        <begin position="20"/>
        <end position="199"/>
    </location>
</feature>
<dbReference type="CDD" id="cd03794">
    <property type="entry name" value="GT4_WbuB-like"/>
    <property type="match status" value="1"/>
</dbReference>
<proteinExistence type="predicted"/>
<evidence type="ECO:0000259" key="2">
    <source>
        <dbReference type="Pfam" id="PF13439"/>
    </source>
</evidence>
<dbReference type="GO" id="GO:0016758">
    <property type="term" value="F:hexosyltransferase activity"/>
    <property type="evidence" value="ECO:0007669"/>
    <property type="project" value="TreeGrafter"/>
</dbReference>
<accession>A0A7G9GKP1</accession>
<dbReference type="RefSeq" id="WP_117451885.1">
    <property type="nucleotide sequence ID" value="NZ_CP060636.1"/>
</dbReference>
<dbReference type="Pfam" id="PF13439">
    <property type="entry name" value="Glyco_transf_4"/>
    <property type="match status" value="1"/>
</dbReference>
<name>A0A7G9GKP1_9FIRM</name>
<dbReference type="EMBL" id="CP060636">
    <property type="protein sequence ID" value="QNM11373.1"/>
    <property type="molecule type" value="Genomic_DNA"/>
</dbReference>
<dbReference type="AlphaFoldDB" id="A0A7G9GKP1"/>
<dbReference type="Proteomes" id="UP000515856">
    <property type="component" value="Chromosome"/>
</dbReference>
<reference evidence="3 4" key="1">
    <citation type="submission" date="2020-08" db="EMBL/GenBank/DDBJ databases">
        <authorList>
            <person name="Liu C."/>
            <person name="Sun Q."/>
        </authorList>
    </citation>
    <scope>NUCLEOTIDE SEQUENCE [LARGE SCALE GENOMIC DNA]</scope>
    <source>
        <strain evidence="3 4">NSJ-61</strain>
    </source>
</reference>
<feature type="domain" description="Glycosyl transferase family 1" evidence="1">
    <location>
        <begin position="215"/>
        <end position="372"/>
    </location>
</feature>
<evidence type="ECO:0000313" key="4">
    <source>
        <dbReference type="Proteomes" id="UP000515856"/>
    </source>
</evidence>
<dbReference type="Pfam" id="PF00534">
    <property type="entry name" value="Glycos_transf_1"/>
    <property type="match status" value="1"/>
</dbReference>
<keyword evidence="4" id="KW-1185">Reference proteome</keyword>
<dbReference type="Gene3D" id="3.40.50.2000">
    <property type="entry name" value="Glycogen Phosphorylase B"/>
    <property type="match status" value="2"/>
</dbReference>